<dbReference type="Pfam" id="PF06983">
    <property type="entry name" value="3-dmu-9_3-mt"/>
    <property type="match status" value="1"/>
</dbReference>
<dbReference type="OrthoDB" id="5293819at2"/>
<dbReference type="EMBL" id="CP020946">
    <property type="protein sequence ID" value="ASD63821.1"/>
    <property type="molecule type" value="Genomic_DNA"/>
</dbReference>
<sequence length="158" mass="17467">MTELVTCVWFDHGEASKAAAFYAKTFPNSEVGRVNTAPGDFPGGKQGTELTVEFTVLGRKFVGLNGGPIFKPNESVSFMVITENQEETDRYWNAIINNGGAASDCGWCKDRWGFSWQITPRILLDLTTSKDADKAKRAFESMMTMQKIDIAQLEAAVK</sequence>
<dbReference type="InterPro" id="IPR028973">
    <property type="entry name" value="PhnB-like"/>
</dbReference>
<dbReference type="RefSeq" id="WP_088565331.1">
    <property type="nucleotide sequence ID" value="NZ_CP020946.1"/>
</dbReference>
<protein>
    <recommendedName>
        <fullName evidence="1">PhnB-like domain-containing protein</fullName>
    </recommendedName>
</protein>
<dbReference type="PIRSF" id="PIRSF021700">
    <property type="entry name" value="3_dmu_93_MTrfase"/>
    <property type="match status" value="1"/>
</dbReference>
<dbReference type="PANTHER" id="PTHR33990:SF2">
    <property type="entry name" value="PHNB-LIKE DOMAIN-CONTAINING PROTEIN"/>
    <property type="match status" value="1"/>
</dbReference>
<organism evidence="2 3">
    <name type="scientific">Bdellovibrio bacteriovorus</name>
    <dbReference type="NCBI Taxonomy" id="959"/>
    <lineage>
        <taxon>Bacteria</taxon>
        <taxon>Pseudomonadati</taxon>
        <taxon>Bdellovibrionota</taxon>
        <taxon>Bdellovibrionia</taxon>
        <taxon>Bdellovibrionales</taxon>
        <taxon>Pseudobdellovibrionaceae</taxon>
        <taxon>Bdellovibrio</taxon>
    </lineage>
</organism>
<evidence type="ECO:0000313" key="3">
    <source>
        <dbReference type="Proteomes" id="UP000197003"/>
    </source>
</evidence>
<proteinExistence type="predicted"/>
<evidence type="ECO:0000259" key="1">
    <source>
        <dbReference type="Pfam" id="PF06983"/>
    </source>
</evidence>
<reference evidence="2 3" key="1">
    <citation type="submission" date="2017-04" db="EMBL/GenBank/DDBJ databases">
        <title>Whole genome sequence of Bdellovibrio bacteriovorus strain SSB218315.</title>
        <authorList>
            <person name="Oyedara O."/>
            <person name="Rodriguez-Perez M.A."/>
        </authorList>
    </citation>
    <scope>NUCLEOTIDE SEQUENCE [LARGE SCALE GENOMIC DNA]</scope>
    <source>
        <strain evidence="2 3">SSB218315</strain>
    </source>
</reference>
<dbReference type="Proteomes" id="UP000197003">
    <property type="component" value="Chromosome"/>
</dbReference>
<dbReference type="CDD" id="cd06588">
    <property type="entry name" value="PhnB_like"/>
    <property type="match status" value="1"/>
</dbReference>
<gene>
    <name evidence="2" type="ORF">B9G79_09670</name>
</gene>
<dbReference type="Gene3D" id="3.10.180.10">
    <property type="entry name" value="2,3-Dihydroxybiphenyl 1,2-Dioxygenase, domain 1"/>
    <property type="match status" value="1"/>
</dbReference>
<dbReference type="PANTHER" id="PTHR33990">
    <property type="entry name" value="PROTEIN YJDN-RELATED"/>
    <property type="match status" value="1"/>
</dbReference>
<accession>A0A1Z3N8R5</accession>
<dbReference type="SUPFAM" id="SSF54593">
    <property type="entry name" value="Glyoxalase/Bleomycin resistance protein/Dihydroxybiphenyl dioxygenase"/>
    <property type="match status" value="1"/>
</dbReference>
<name>A0A1Z3N8R5_BDEBC</name>
<evidence type="ECO:0000313" key="2">
    <source>
        <dbReference type="EMBL" id="ASD63821.1"/>
    </source>
</evidence>
<dbReference type="InterPro" id="IPR029068">
    <property type="entry name" value="Glyas_Bleomycin-R_OHBP_Dase"/>
</dbReference>
<feature type="domain" description="PhnB-like" evidence="1">
    <location>
        <begin position="3"/>
        <end position="119"/>
    </location>
</feature>
<dbReference type="InterPro" id="IPR009725">
    <property type="entry name" value="3_dmu_93_MTrfase"/>
</dbReference>
<dbReference type="AlphaFoldDB" id="A0A1Z3N8R5"/>